<dbReference type="EMBL" id="WIXP02000009">
    <property type="protein sequence ID" value="KAF6204824.1"/>
    <property type="molecule type" value="Genomic_DNA"/>
</dbReference>
<dbReference type="AlphaFoldDB" id="A0A6A4JF68"/>
<dbReference type="OrthoDB" id="6628370at2759"/>
<sequence length="256" mass="28871">MREDAQVGQLTLGELMAAIKEILPTKEEFASLSSEIQVLKQENTQLKEQVNKLRSGCAQNTDTIEFLLNKSKEKNLIFRGIPLGTDADPSTIVTKLIKEVLKINEHINIIKAYFIGPASPTKMILVELAKPSDKWIIFKNVHKLRGLNITISQDYSARTREKRQKLFAVKSEIRRLKGEGVDTFVRNNLLLVNKQRFYWSEEKGLVNSKEEDATAALKSLTGEDMSRFVEGIKTGTISQQRPGLERRGTSSARGKL</sequence>
<reference evidence="1" key="1">
    <citation type="journal article" date="2021" name="Mol. Ecol. Resour.">
        <title>Apolygus lucorum genome provides insights into omnivorousness and mesophyll feeding.</title>
        <authorList>
            <person name="Liu Y."/>
            <person name="Liu H."/>
            <person name="Wang H."/>
            <person name="Huang T."/>
            <person name="Liu B."/>
            <person name="Yang B."/>
            <person name="Yin L."/>
            <person name="Li B."/>
            <person name="Zhang Y."/>
            <person name="Zhang S."/>
            <person name="Jiang F."/>
            <person name="Zhang X."/>
            <person name="Ren Y."/>
            <person name="Wang B."/>
            <person name="Wang S."/>
            <person name="Lu Y."/>
            <person name="Wu K."/>
            <person name="Fan W."/>
            <person name="Wang G."/>
        </authorList>
    </citation>
    <scope>NUCLEOTIDE SEQUENCE</scope>
    <source>
        <strain evidence="1">12Hb</strain>
    </source>
</reference>
<name>A0A6A4JF68_APOLU</name>
<protein>
    <recommendedName>
        <fullName evidence="3">Endonuclease-reverse transcriptase</fullName>
    </recommendedName>
</protein>
<dbReference type="Proteomes" id="UP000466442">
    <property type="component" value="Linkage Group LG9"/>
</dbReference>
<gene>
    <name evidence="1" type="ORF">GE061_018987</name>
</gene>
<organism evidence="1 2">
    <name type="scientific">Apolygus lucorum</name>
    <name type="common">Small green plant bug</name>
    <name type="synonym">Lygocoris lucorum</name>
    <dbReference type="NCBI Taxonomy" id="248454"/>
    <lineage>
        <taxon>Eukaryota</taxon>
        <taxon>Metazoa</taxon>
        <taxon>Ecdysozoa</taxon>
        <taxon>Arthropoda</taxon>
        <taxon>Hexapoda</taxon>
        <taxon>Insecta</taxon>
        <taxon>Pterygota</taxon>
        <taxon>Neoptera</taxon>
        <taxon>Paraneoptera</taxon>
        <taxon>Hemiptera</taxon>
        <taxon>Heteroptera</taxon>
        <taxon>Panheteroptera</taxon>
        <taxon>Cimicomorpha</taxon>
        <taxon>Miridae</taxon>
        <taxon>Mirini</taxon>
        <taxon>Apolygus</taxon>
    </lineage>
</organism>
<evidence type="ECO:0000313" key="1">
    <source>
        <dbReference type="EMBL" id="KAF6204824.1"/>
    </source>
</evidence>
<comment type="caution">
    <text evidence="1">The sequence shown here is derived from an EMBL/GenBank/DDBJ whole genome shotgun (WGS) entry which is preliminary data.</text>
</comment>
<proteinExistence type="predicted"/>
<accession>A0A6A4JF68</accession>
<keyword evidence="2" id="KW-1185">Reference proteome</keyword>
<evidence type="ECO:0000313" key="2">
    <source>
        <dbReference type="Proteomes" id="UP000466442"/>
    </source>
</evidence>
<evidence type="ECO:0008006" key="3">
    <source>
        <dbReference type="Google" id="ProtNLM"/>
    </source>
</evidence>